<dbReference type="Gene3D" id="2.40.240.10">
    <property type="entry name" value="Ribosomal Protein L25, Chain P"/>
    <property type="match status" value="1"/>
</dbReference>
<name>A0ABW5BFF4_9PROT</name>
<protein>
    <recommendedName>
        <fullName evidence="5">Large ribosomal subunit protein bL25</fullName>
    </recommendedName>
    <alternativeName>
        <fullName evidence="5">General stress protein CTC</fullName>
    </alternativeName>
</protein>
<evidence type="ECO:0000313" key="10">
    <source>
        <dbReference type="Proteomes" id="UP001597294"/>
    </source>
</evidence>
<dbReference type="InterPro" id="IPR020930">
    <property type="entry name" value="Ribosomal_uL5_bac-type"/>
</dbReference>
<comment type="subunit">
    <text evidence="5">Part of the 50S ribosomal subunit; part of the 5S rRNA/L5/L18/L25 subcomplex. Contacts the 5S rRNA. Binds to the 5S rRNA independently of L5 and L18.</text>
</comment>
<dbReference type="SUPFAM" id="SSF50715">
    <property type="entry name" value="Ribosomal protein L25-like"/>
    <property type="match status" value="1"/>
</dbReference>
<evidence type="ECO:0000259" key="8">
    <source>
        <dbReference type="Pfam" id="PF14693"/>
    </source>
</evidence>
<dbReference type="Pfam" id="PF14693">
    <property type="entry name" value="Ribosomal_TL5_C"/>
    <property type="match status" value="1"/>
</dbReference>
<keyword evidence="2 5" id="KW-0694">RNA-binding</keyword>
<proteinExistence type="inferred from homology"/>
<feature type="region of interest" description="Disordered" evidence="6">
    <location>
        <begin position="1"/>
        <end position="22"/>
    </location>
</feature>
<dbReference type="Gene3D" id="2.170.120.20">
    <property type="entry name" value="Ribosomal protein L25, beta domain"/>
    <property type="match status" value="1"/>
</dbReference>
<dbReference type="EMBL" id="JBHUII010000001">
    <property type="protein sequence ID" value="MFD2204274.1"/>
    <property type="molecule type" value="Genomic_DNA"/>
</dbReference>
<evidence type="ECO:0000256" key="5">
    <source>
        <dbReference type="HAMAP-Rule" id="MF_01334"/>
    </source>
</evidence>
<dbReference type="InterPro" id="IPR020057">
    <property type="entry name" value="Ribosomal_bL25_b-dom"/>
</dbReference>
<dbReference type="InterPro" id="IPR037121">
    <property type="entry name" value="Ribosomal_bL25_C"/>
</dbReference>
<comment type="caution">
    <text evidence="9">The sequence shown here is derived from an EMBL/GenBank/DDBJ whole genome shotgun (WGS) entry which is preliminary data.</text>
</comment>
<organism evidence="9 10">
    <name type="scientific">Kiloniella antarctica</name>
    <dbReference type="NCBI Taxonomy" id="1550907"/>
    <lineage>
        <taxon>Bacteria</taxon>
        <taxon>Pseudomonadati</taxon>
        <taxon>Pseudomonadota</taxon>
        <taxon>Alphaproteobacteria</taxon>
        <taxon>Rhodospirillales</taxon>
        <taxon>Kiloniellaceae</taxon>
        <taxon>Kiloniella</taxon>
    </lineage>
</organism>
<dbReference type="PANTHER" id="PTHR33284">
    <property type="entry name" value="RIBOSOMAL PROTEIN L25/GLN-TRNA SYNTHETASE, ANTI-CODON-BINDING DOMAIN-CONTAINING PROTEIN"/>
    <property type="match status" value="1"/>
</dbReference>
<dbReference type="InterPro" id="IPR001021">
    <property type="entry name" value="Ribosomal_bL25_long"/>
</dbReference>
<evidence type="ECO:0000256" key="3">
    <source>
        <dbReference type="ARBA" id="ARBA00022980"/>
    </source>
</evidence>
<keyword evidence="10" id="KW-1185">Reference proteome</keyword>
<dbReference type="RefSeq" id="WP_380247682.1">
    <property type="nucleotide sequence ID" value="NZ_JBHUII010000001.1"/>
</dbReference>
<accession>A0ABW5BFF4</accession>
<dbReference type="HAMAP" id="MF_01334">
    <property type="entry name" value="Ribosomal_bL25_CTC"/>
    <property type="match status" value="1"/>
</dbReference>
<dbReference type="InterPro" id="IPR011035">
    <property type="entry name" value="Ribosomal_bL25/Gln-tRNA_synth"/>
</dbReference>
<gene>
    <name evidence="5" type="primary">rplY</name>
    <name evidence="5" type="synonym">ctc</name>
    <name evidence="9" type="ORF">ACFSKO_01555</name>
</gene>
<dbReference type="Pfam" id="PF01386">
    <property type="entry name" value="Ribosomal_L25p"/>
    <property type="match status" value="1"/>
</dbReference>
<evidence type="ECO:0000256" key="4">
    <source>
        <dbReference type="ARBA" id="ARBA00023274"/>
    </source>
</evidence>
<sequence length="216" mass="23174">MSDITKVSGTARDRAGKGPARAARRAGLVPAVIYGAKKDPVMINLDPRPIMKQYASGHFGTVLWEIEIDGKKERTLPRDIQLHPVTDMVEHVDFLRVSAKTTVNVMIPVVFINEEECPGLKQGGVLNVVRHDIELTSRADSIPESIIVDMATVELGESVHISSVTLPDGAVPVINDRDFTIATIAVPSSVKSSQGDDEDGEEEVATEAAAPAAAEE</sequence>
<dbReference type="Proteomes" id="UP001597294">
    <property type="component" value="Unassembled WGS sequence"/>
</dbReference>
<dbReference type="PANTHER" id="PTHR33284:SF1">
    <property type="entry name" value="RIBOSOMAL PROTEIN L25_GLN-TRNA SYNTHETASE, ANTI-CODON-BINDING DOMAIN-CONTAINING PROTEIN"/>
    <property type="match status" value="1"/>
</dbReference>
<reference evidence="10" key="1">
    <citation type="journal article" date="2019" name="Int. J. Syst. Evol. Microbiol.">
        <title>The Global Catalogue of Microorganisms (GCM) 10K type strain sequencing project: providing services to taxonomists for standard genome sequencing and annotation.</title>
        <authorList>
            <consortium name="The Broad Institute Genomics Platform"/>
            <consortium name="The Broad Institute Genome Sequencing Center for Infectious Disease"/>
            <person name="Wu L."/>
            <person name="Ma J."/>
        </authorList>
    </citation>
    <scope>NUCLEOTIDE SEQUENCE [LARGE SCALE GENOMIC DNA]</scope>
    <source>
        <strain evidence="10">CGMCC 4.7192</strain>
    </source>
</reference>
<feature type="domain" description="Large ribosomal subunit protein bL25 L25" evidence="7">
    <location>
        <begin position="11"/>
        <end position="94"/>
    </location>
</feature>
<evidence type="ECO:0000256" key="6">
    <source>
        <dbReference type="SAM" id="MobiDB-lite"/>
    </source>
</evidence>
<feature type="compositionally biased region" description="Low complexity" evidence="6">
    <location>
        <begin position="206"/>
        <end position="216"/>
    </location>
</feature>
<feature type="domain" description="Large ribosomal subunit protein bL25 beta" evidence="8">
    <location>
        <begin position="103"/>
        <end position="187"/>
    </location>
</feature>
<dbReference type="InterPro" id="IPR029751">
    <property type="entry name" value="Ribosomal_L25_dom"/>
</dbReference>
<evidence type="ECO:0000259" key="7">
    <source>
        <dbReference type="Pfam" id="PF01386"/>
    </source>
</evidence>
<dbReference type="GO" id="GO:0005840">
    <property type="term" value="C:ribosome"/>
    <property type="evidence" value="ECO:0007669"/>
    <property type="project" value="UniProtKB-KW"/>
</dbReference>
<feature type="region of interest" description="Disordered" evidence="6">
    <location>
        <begin position="188"/>
        <end position="216"/>
    </location>
</feature>
<feature type="compositionally biased region" description="Acidic residues" evidence="6">
    <location>
        <begin position="195"/>
        <end position="205"/>
    </location>
</feature>
<dbReference type="NCBIfam" id="NF004612">
    <property type="entry name" value="PRK05943.1"/>
    <property type="match status" value="1"/>
</dbReference>
<keyword evidence="4 5" id="KW-0687">Ribonucleoprotein</keyword>
<keyword evidence="3 5" id="KW-0689">Ribosomal protein</keyword>
<comment type="function">
    <text evidence="5">This is one of the proteins that binds to the 5S RNA in the ribosome where it forms part of the central protuberance.</text>
</comment>
<evidence type="ECO:0000256" key="2">
    <source>
        <dbReference type="ARBA" id="ARBA00022884"/>
    </source>
</evidence>
<keyword evidence="1 5" id="KW-0699">rRNA-binding</keyword>
<dbReference type="InterPro" id="IPR020056">
    <property type="entry name" value="Rbsml_bL25/Gln-tRNA_synth_N"/>
</dbReference>
<dbReference type="CDD" id="cd00495">
    <property type="entry name" value="Ribosomal_L25_TL5_CTC"/>
    <property type="match status" value="1"/>
</dbReference>
<comment type="similarity">
    <text evidence="5">Belongs to the bacterial ribosomal protein bL25 family. CTC subfamily.</text>
</comment>
<evidence type="ECO:0000313" key="9">
    <source>
        <dbReference type="EMBL" id="MFD2204274.1"/>
    </source>
</evidence>
<dbReference type="NCBIfam" id="TIGR00731">
    <property type="entry name" value="bL25_bact_ctc"/>
    <property type="match status" value="1"/>
</dbReference>
<evidence type="ECO:0000256" key="1">
    <source>
        <dbReference type="ARBA" id="ARBA00022730"/>
    </source>
</evidence>
<dbReference type="NCBIfam" id="NF004128">
    <property type="entry name" value="PRK05618.1-2"/>
    <property type="match status" value="1"/>
</dbReference>